<keyword evidence="2" id="KW-1185">Reference proteome</keyword>
<proteinExistence type="predicted"/>
<organism evidence="1 2">
    <name type="scientific">Gracilibacillus pellucidus</name>
    <dbReference type="NCBI Taxonomy" id="3095368"/>
    <lineage>
        <taxon>Bacteria</taxon>
        <taxon>Bacillati</taxon>
        <taxon>Bacillota</taxon>
        <taxon>Bacilli</taxon>
        <taxon>Bacillales</taxon>
        <taxon>Bacillaceae</taxon>
        <taxon>Gracilibacillus</taxon>
    </lineage>
</organism>
<reference evidence="1" key="1">
    <citation type="submission" date="2023-11" db="EMBL/GenBank/DDBJ databases">
        <title>Gracilibacillus pellucida a moderately halophilic bacterium isolated from saline soil in Xinjiang province.</title>
        <authorList>
            <person name="Zhang Z."/>
            <person name="Tan F."/>
            <person name="Wang Y."/>
            <person name="Xia M."/>
        </authorList>
    </citation>
    <scope>NUCLEOTIDE SEQUENCE</scope>
    <source>
        <strain evidence="1">S3-1-1</strain>
    </source>
</reference>
<evidence type="ECO:0000313" key="2">
    <source>
        <dbReference type="Proteomes" id="UP001277972"/>
    </source>
</evidence>
<gene>
    <name evidence="1" type="ORF">SH601_06650</name>
</gene>
<evidence type="ECO:0000313" key="1">
    <source>
        <dbReference type="EMBL" id="MDX8045665.1"/>
    </source>
</evidence>
<dbReference type="Proteomes" id="UP001277972">
    <property type="component" value="Unassembled WGS sequence"/>
</dbReference>
<dbReference type="EMBL" id="JAWZSR010000003">
    <property type="protein sequence ID" value="MDX8045665.1"/>
    <property type="molecule type" value="Genomic_DNA"/>
</dbReference>
<protein>
    <submittedName>
        <fullName evidence="1">Uncharacterized protein</fullName>
    </submittedName>
</protein>
<comment type="caution">
    <text evidence="1">The sequence shown here is derived from an EMBL/GenBank/DDBJ whole genome shotgun (WGS) entry which is preliminary data.</text>
</comment>
<sequence length="123" mass="14281">MLIFLGILLMFAGLCGYLLYMRYVPVKGIPCVEMDQSARKEQTTVDIRDYQEADNNKINEAVVIPIPYLKRYFHEIPSKSIHIVASNHMEKNLAIRFLKHKGFEIIGYTLTECKSKQKIKKMV</sequence>
<name>A0ACC6M454_9BACI</name>
<accession>A0ACC6M454</accession>